<dbReference type="EMBL" id="MFSR01000092">
    <property type="protein sequence ID" value="OGI37426.1"/>
    <property type="molecule type" value="Genomic_DNA"/>
</dbReference>
<feature type="binding site" evidence="14">
    <location>
        <begin position="256"/>
        <end position="262"/>
    </location>
    <ligand>
        <name>S-adenosyl-L-methionine</name>
        <dbReference type="ChEBI" id="CHEBI:59789"/>
    </ligand>
</feature>
<evidence type="ECO:0000256" key="1">
    <source>
        <dbReference type="ARBA" id="ARBA00002724"/>
    </source>
</evidence>
<dbReference type="GO" id="GO:0009383">
    <property type="term" value="F:rRNA (cytosine-C5-)-methyltransferase activity"/>
    <property type="evidence" value="ECO:0007669"/>
    <property type="project" value="TreeGrafter"/>
</dbReference>
<dbReference type="InterPro" id="IPR054728">
    <property type="entry name" value="RsmB-like_ferredoxin"/>
</dbReference>
<dbReference type="PANTHER" id="PTHR22807:SF61">
    <property type="entry name" value="NOL1_NOP2_SUN FAMILY PROTEIN _ ANTITERMINATION NUSB DOMAIN-CONTAINING PROTEIN"/>
    <property type="match status" value="1"/>
</dbReference>
<name>A0A1F6SXF1_9PROT</name>
<dbReference type="InterPro" id="IPR001678">
    <property type="entry name" value="MeTrfase_RsmB-F_NOP2_dom"/>
</dbReference>
<dbReference type="InterPro" id="IPR049560">
    <property type="entry name" value="MeTrfase_RsmB-F_NOP2_cat"/>
</dbReference>
<comment type="function">
    <text evidence="1">Specifically methylates the cytosine at position 967 (m5C967) of 16S rRNA.</text>
</comment>
<dbReference type="AlphaFoldDB" id="A0A1F6SXF1"/>
<feature type="domain" description="SAM-dependent MTase RsmB/NOP-type" evidence="15">
    <location>
        <begin position="166"/>
        <end position="442"/>
    </location>
</feature>
<dbReference type="Pfam" id="PF01029">
    <property type="entry name" value="NusB"/>
    <property type="match status" value="1"/>
</dbReference>
<gene>
    <name evidence="16" type="ORF">A2V91_04235</name>
</gene>
<dbReference type="InterPro" id="IPR035926">
    <property type="entry name" value="NusB-like_sf"/>
</dbReference>
<dbReference type="Proteomes" id="UP000179334">
    <property type="component" value="Unassembled WGS sequence"/>
</dbReference>
<organism evidence="16 17">
    <name type="scientific">Candidatus Muproteobacteria bacterium RBG_16_64_10</name>
    <dbReference type="NCBI Taxonomy" id="1817757"/>
    <lineage>
        <taxon>Bacteria</taxon>
        <taxon>Pseudomonadati</taxon>
        <taxon>Pseudomonadota</taxon>
        <taxon>Candidatus Muproteobacteria</taxon>
    </lineage>
</organism>
<keyword evidence="10 14" id="KW-0694">RNA-binding</keyword>
<evidence type="ECO:0000256" key="8">
    <source>
        <dbReference type="ARBA" id="ARBA00022679"/>
    </source>
</evidence>
<keyword evidence="6" id="KW-0698">rRNA processing</keyword>
<dbReference type="Gene3D" id="1.10.940.10">
    <property type="entry name" value="NusB-like"/>
    <property type="match status" value="1"/>
</dbReference>
<dbReference type="FunFam" id="3.40.50.150:FF:000022">
    <property type="entry name" value="Ribosomal RNA small subunit methyltransferase B"/>
    <property type="match status" value="1"/>
</dbReference>
<comment type="subcellular location">
    <subcellularLocation>
        <location evidence="2">Cytoplasm</location>
    </subcellularLocation>
</comment>
<evidence type="ECO:0000256" key="14">
    <source>
        <dbReference type="PROSITE-ProRule" id="PRU01023"/>
    </source>
</evidence>
<dbReference type="NCBIfam" id="NF008149">
    <property type="entry name" value="PRK10901.1"/>
    <property type="match status" value="1"/>
</dbReference>
<evidence type="ECO:0000313" key="16">
    <source>
        <dbReference type="EMBL" id="OGI37426.1"/>
    </source>
</evidence>
<comment type="similarity">
    <text evidence="3 14">Belongs to the class I-like SAM-binding methyltransferase superfamily. RsmB/NOP family.</text>
</comment>
<evidence type="ECO:0000256" key="9">
    <source>
        <dbReference type="ARBA" id="ARBA00022691"/>
    </source>
</evidence>
<dbReference type="CDD" id="cd02440">
    <property type="entry name" value="AdoMet_MTases"/>
    <property type="match status" value="1"/>
</dbReference>
<dbReference type="Pfam" id="PF01189">
    <property type="entry name" value="Methyltr_RsmB-F"/>
    <property type="match status" value="1"/>
</dbReference>
<dbReference type="Gene3D" id="3.30.70.1170">
    <property type="entry name" value="Sun protein, domain 3"/>
    <property type="match status" value="1"/>
</dbReference>
<evidence type="ECO:0000256" key="11">
    <source>
        <dbReference type="ARBA" id="ARBA00030399"/>
    </source>
</evidence>
<evidence type="ECO:0000313" key="17">
    <source>
        <dbReference type="Proteomes" id="UP000179334"/>
    </source>
</evidence>
<feature type="active site" description="Nucleophile" evidence="14">
    <location>
        <position position="377"/>
    </location>
</feature>
<evidence type="ECO:0000256" key="5">
    <source>
        <dbReference type="ARBA" id="ARBA00022490"/>
    </source>
</evidence>
<comment type="caution">
    <text evidence="16">The sequence shown here is derived from an EMBL/GenBank/DDBJ whole genome shotgun (WGS) entry which is preliminary data.</text>
</comment>
<dbReference type="PANTHER" id="PTHR22807">
    <property type="entry name" value="NOP2 YEAST -RELATED NOL1/NOP2/FMU SUN DOMAIN-CONTAINING"/>
    <property type="match status" value="1"/>
</dbReference>
<protein>
    <recommendedName>
        <fullName evidence="4">16S rRNA (cytosine(967)-C(5))-methyltransferase</fullName>
        <ecNumber evidence="4">2.1.1.176</ecNumber>
    </recommendedName>
    <alternativeName>
        <fullName evidence="11">16S rRNA m5C967 methyltransferase</fullName>
    </alternativeName>
    <alternativeName>
        <fullName evidence="12">rRNA (cytosine-C(5)-)-methyltransferase RsmB</fullName>
    </alternativeName>
</protein>
<dbReference type="InterPro" id="IPR004573">
    <property type="entry name" value="rRNA_ssu_MeTfrase_B"/>
</dbReference>
<evidence type="ECO:0000256" key="3">
    <source>
        <dbReference type="ARBA" id="ARBA00007494"/>
    </source>
</evidence>
<dbReference type="Pfam" id="PF22458">
    <property type="entry name" value="RsmF-B_ferredox"/>
    <property type="match status" value="1"/>
</dbReference>
<evidence type="ECO:0000256" key="13">
    <source>
        <dbReference type="ARBA" id="ARBA00047283"/>
    </source>
</evidence>
<dbReference type="GO" id="GO:0070475">
    <property type="term" value="P:rRNA base methylation"/>
    <property type="evidence" value="ECO:0007669"/>
    <property type="project" value="TreeGrafter"/>
</dbReference>
<evidence type="ECO:0000259" key="15">
    <source>
        <dbReference type="PROSITE" id="PS51686"/>
    </source>
</evidence>
<evidence type="ECO:0000256" key="10">
    <source>
        <dbReference type="ARBA" id="ARBA00022884"/>
    </source>
</evidence>
<sequence length="445" mass="49466">MTKAARVPPQSIAARVLTAVVVDGRYLDGALNDVRGEAGELAPLVQEMTYGVARRYFSLNALAAQLLKEPLKTRDEDLRLLLLTGLYQLREMRTPEARAVNETVEAAVTLGKPWARGMINACLRRHQRERARLEEALAHDQEARFDHPRWLLEQLRAAWPDDWEAIVAANNQRPPLWLRVNRQRTTRENVLARLAERQLQAQAVDTPDSALLIETPQPVEALPGFSDGLMSVQDAAAQFAAPLLDAQPGERVLDACAAPGGKSAHLLEHTPGLDLLALDVAPERVARIRDTLGRLGLTAGVRCADATRPDDWWDGRAFDRILLDAPCSASGVIRRHPDVKLRRQVADLARLQATQRTLLESVWPLLKPGGKLLYVTCSVLPDENERPISHFLEHHPDAREWPLRLPAGRARRHGLQLLPIDRLSSAVPAPVDGFYYAGLVKTHDP</sequence>
<dbReference type="SUPFAM" id="SSF53335">
    <property type="entry name" value="S-adenosyl-L-methionine-dependent methyltransferases"/>
    <property type="match status" value="1"/>
</dbReference>
<feature type="binding site" evidence="14">
    <location>
        <position position="305"/>
    </location>
    <ligand>
        <name>S-adenosyl-L-methionine</name>
        <dbReference type="ChEBI" id="CHEBI:59789"/>
    </ligand>
</feature>
<evidence type="ECO:0000256" key="7">
    <source>
        <dbReference type="ARBA" id="ARBA00022603"/>
    </source>
</evidence>
<dbReference type="GO" id="GO:0006355">
    <property type="term" value="P:regulation of DNA-templated transcription"/>
    <property type="evidence" value="ECO:0007669"/>
    <property type="project" value="InterPro"/>
</dbReference>
<feature type="binding site" evidence="14">
    <location>
        <position position="279"/>
    </location>
    <ligand>
        <name>S-adenosyl-L-methionine</name>
        <dbReference type="ChEBI" id="CHEBI:59789"/>
    </ligand>
</feature>
<dbReference type="GO" id="GO:0005829">
    <property type="term" value="C:cytosol"/>
    <property type="evidence" value="ECO:0007669"/>
    <property type="project" value="TreeGrafter"/>
</dbReference>
<dbReference type="EC" id="2.1.1.176" evidence="4"/>
<proteinExistence type="inferred from homology"/>
<dbReference type="GO" id="GO:0003723">
    <property type="term" value="F:RNA binding"/>
    <property type="evidence" value="ECO:0007669"/>
    <property type="project" value="UniProtKB-UniRule"/>
</dbReference>
<keyword evidence="8 14" id="KW-0808">Transferase</keyword>
<keyword evidence="5" id="KW-0963">Cytoplasm</keyword>
<evidence type="ECO:0000256" key="2">
    <source>
        <dbReference type="ARBA" id="ARBA00004496"/>
    </source>
</evidence>
<comment type="catalytic activity">
    <reaction evidence="13">
        <text>cytidine(967) in 16S rRNA + S-adenosyl-L-methionine = 5-methylcytidine(967) in 16S rRNA + S-adenosyl-L-homocysteine + H(+)</text>
        <dbReference type="Rhea" id="RHEA:42748"/>
        <dbReference type="Rhea" id="RHEA-COMP:10219"/>
        <dbReference type="Rhea" id="RHEA-COMP:10220"/>
        <dbReference type="ChEBI" id="CHEBI:15378"/>
        <dbReference type="ChEBI" id="CHEBI:57856"/>
        <dbReference type="ChEBI" id="CHEBI:59789"/>
        <dbReference type="ChEBI" id="CHEBI:74483"/>
        <dbReference type="ChEBI" id="CHEBI:82748"/>
        <dbReference type="EC" id="2.1.1.176"/>
    </reaction>
</comment>
<dbReference type="InterPro" id="IPR018314">
    <property type="entry name" value="RsmB/NOL1/NOP2-like_CS"/>
</dbReference>
<reference evidence="16 17" key="1">
    <citation type="journal article" date="2016" name="Nat. Commun.">
        <title>Thousands of microbial genomes shed light on interconnected biogeochemical processes in an aquifer system.</title>
        <authorList>
            <person name="Anantharaman K."/>
            <person name="Brown C.T."/>
            <person name="Hug L.A."/>
            <person name="Sharon I."/>
            <person name="Castelle C.J."/>
            <person name="Probst A.J."/>
            <person name="Thomas B.C."/>
            <person name="Singh A."/>
            <person name="Wilkins M.J."/>
            <person name="Karaoz U."/>
            <person name="Brodie E.L."/>
            <person name="Williams K.H."/>
            <person name="Hubbard S.S."/>
            <person name="Banfield J.F."/>
        </authorList>
    </citation>
    <scope>NUCLEOTIDE SEQUENCE [LARGE SCALE GENOMIC DNA]</scope>
</reference>
<accession>A0A1F6SXF1</accession>
<dbReference type="NCBIfam" id="TIGR00563">
    <property type="entry name" value="rsmB"/>
    <property type="match status" value="1"/>
</dbReference>
<dbReference type="PROSITE" id="PS51686">
    <property type="entry name" value="SAM_MT_RSMB_NOP"/>
    <property type="match status" value="1"/>
</dbReference>
<evidence type="ECO:0000256" key="6">
    <source>
        <dbReference type="ARBA" id="ARBA00022552"/>
    </source>
</evidence>
<keyword evidence="9 14" id="KW-0949">S-adenosyl-L-methionine</keyword>
<dbReference type="PROSITE" id="PS01153">
    <property type="entry name" value="NOL1_NOP2_SUN"/>
    <property type="match status" value="1"/>
</dbReference>
<keyword evidence="7 14" id="KW-0489">Methyltransferase</keyword>
<evidence type="ECO:0000256" key="12">
    <source>
        <dbReference type="ARBA" id="ARBA00031088"/>
    </source>
</evidence>
<dbReference type="PRINTS" id="PR02008">
    <property type="entry name" value="RCMTFAMILY"/>
</dbReference>
<dbReference type="SUPFAM" id="SSF48013">
    <property type="entry name" value="NusB-like"/>
    <property type="match status" value="1"/>
</dbReference>
<dbReference type="Gene3D" id="1.10.287.730">
    <property type="entry name" value="Helix hairpin bin"/>
    <property type="match status" value="1"/>
</dbReference>
<dbReference type="Gene3D" id="3.40.50.150">
    <property type="entry name" value="Vaccinia Virus protein VP39"/>
    <property type="match status" value="1"/>
</dbReference>
<dbReference type="InterPro" id="IPR029063">
    <property type="entry name" value="SAM-dependent_MTases_sf"/>
</dbReference>
<dbReference type="InterPro" id="IPR006027">
    <property type="entry name" value="NusB_RsmB_TIM44"/>
</dbReference>
<evidence type="ECO:0000256" key="4">
    <source>
        <dbReference type="ARBA" id="ARBA00012140"/>
    </source>
</evidence>
<feature type="binding site" evidence="14">
    <location>
        <position position="324"/>
    </location>
    <ligand>
        <name>S-adenosyl-L-methionine</name>
        <dbReference type="ChEBI" id="CHEBI:59789"/>
    </ligand>
</feature>
<dbReference type="InterPro" id="IPR023267">
    <property type="entry name" value="RCMT"/>
</dbReference>